<gene>
    <name evidence="2" type="ORF">C9I99_02925</name>
</gene>
<dbReference type="PROSITE" id="PS51186">
    <property type="entry name" value="GNAT"/>
    <property type="match status" value="1"/>
</dbReference>
<evidence type="ECO:0000313" key="3">
    <source>
        <dbReference type="Proteomes" id="UP000241222"/>
    </source>
</evidence>
<evidence type="ECO:0000259" key="1">
    <source>
        <dbReference type="PROSITE" id="PS51186"/>
    </source>
</evidence>
<dbReference type="CDD" id="cd04301">
    <property type="entry name" value="NAT_SF"/>
    <property type="match status" value="1"/>
</dbReference>
<dbReference type="PANTHER" id="PTHR43792:SF1">
    <property type="entry name" value="N-ACETYLTRANSFERASE DOMAIN-CONTAINING PROTEIN"/>
    <property type="match status" value="1"/>
</dbReference>
<dbReference type="GO" id="GO:0016747">
    <property type="term" value="F:acyltransferase activity, transferring groups other than amino-acyl groups"/>
    <property type="evidence" value="ECO:0007669"/>
    <property type="project" value="InterPro"/>
</dbReference>
<dbReference type="Pfam" id="PF13302">
    <property type="entry name" value="Acetyltransf_3"/>
    <property type="match status" value="1"/>
</dbReference>
<dbReference type="InterPro" id="IPR000182">
    <property type="entry name" value="GNAT_dom"/>
</dbReference>
<dbReference type="OrthoDB" id="9801656at2"/>
<dbReference type="SUPFAM" id="SSF55729">
    <property type="entry name" value="Acyl-CoA N-acyltransferases (Nat)"/>
    <property type="match status" value="1"/>
</dbReference>
<proteinExistence type="predicted"/>
<dbReference type="InterPro" id="IPR016181">
    <property type="entry name" value="Acyl_CoA_acyltransferase"/>
</dbReference>
<dbReference type="Gene3D" id="3.40.630.30">
    <property type="match status" value="1"/>
</dbReference>
<organism evidence="2 3">
    <name type="scientific">Photobacterium lutimaris</name>
    <dbReference type="NCBI Taxonomy" id="388278"/>
    <lineage>
        <taxon>Bacteria</taxon>
        <taxon>Pseudomonadati</taxon>
        <taxon>Pseudomonadota</taxon>
        <taxon>Gammaproteobacteria</taxon>
        <taxon>Vibrionales</taxon>
        <taxon>Vibrionaceae</taxon>
        <taxon>Photobacterium</taxon>
    </lineage>
</organism>
<name>A0A2T3J3V5_9GAMM</name>
<dbReference type="Proteomes" id="UP000241222">
    <property type="component" value="Unassembled WGS sequence"/>
</dbReference>
<accession>A0A2T3J3V5</accession>
<dbReference type="PANTHER" id="PTHR43792">
    <property type="entry name" value="GNAT FAMILY, PUTATIVE (AFU_ORTHOLOGUE AFUA_3G00765)-RELATED-RELATED"/>
    <property type="match status" value="1"/>
</dbReference>
<sequence length="179" mass="20913">MNMILDVSPSIKTQRLYTRPWDEDDLAGLYRIMSNQSVHTFTEEEAWSEERARHELQKYHVDSATEYGRRGYFNCPLILSDCNTLIGRVGLHPYGENESTAEIEWVICEDHWHQGYATEIGRAILEYGLREAGFHSIIGFTCIRNMSARQVMKKIGMEHIGDREHHNRKLSVFQIKREP</sequence>
<dbReference type="AlphaFoldDB" id="A0A2T3J3V5"/>
<dbReference type="InterPro" id="IPR051531">
    <property type="entry name" value="N-acetyltransferase"/>
</dbReference>
<dbReference type="EMBL" id="PYMH01000001">
    <property type="protein sequence ID" value="PSU35982.1"/>
    <property type="molecule type" value="Genomic_DNA"/>
</dbReference>
<comment type="caution">
    <text evidence="2">The sequence shown here is derived from an EMBL/GenBank/DDBJ whole genome shotgun (WGS) entry which is preliminary data.</text>
</comment>
<keyword evidence="3" id="KW-1185">Reference proteome</keyword>
<evidence type="ECO:0000313" key="2">
    <source>
        <dbReference type="EMBL" id="PSU35982.1"/>
    </source>
</evidence>
<protein>
    <recommendedName>
        <fullName evidence="1">N-acetyltransferase domain-containing protein</fullName>
    </recommendedName>
</protein>
<feature type="domain" description="N-acetyltransferase" evidence="1">
    <location>
        <begin position="16"/>
        <end position="179"/>
    </location>
</feature>
<reference evidence="2 3" key="1">
    <citation type="submission" date="2018-03" db="EMBL/GenBank/DDBJ databases">
        <title>Whole genome sequencing of Histamine producing bacteria.</title>
        <authorList>
            <person name="Butler K."/>
        </authorList>
    </citation>
    <scope>NUCLEOTIDE SEQUENCE [LARGE SCALE GENOMIC DNA]</scope>
    <source>
        <strain evidence="2 3">JCM 13586</strain>
    </source>
</reference>